<evidence type="ECO:0000259" key="4">
    <source>
        <dbReference type="PROSITE" id="PS51186"/>
    </source>
</evidence>
<comment type="caution">
    <text evidence="5">The sequence shown here is derived from an EMBL/GenBank/DDBJ whole genome shotgun (WGS) entry which is preliminary data.</text>
</comment>
<evidence type="ECO:0000256" key="2">
    <source>
        <dbReference type="ARBA" id="ARBA00023315"/>
    </source>
</evidence>
<dbReference type="Pfam" id="PF13302">
    <property type="entry name" value="Acetyltransf_3"/>
    <property type="match status" value="1"/>
</dbReference>
<dbReference type="RefSeq" id="WP_044905177.1">
    <property type="nucleotide sequence ID" value="NZ_JQIF01000040.1"/>
</dbReference>
<protein>
    <submittedName>
        <fullName evidence="5">GNAT family acetyltransferase</fullName>
    </submittedName>
</protein>
<dbReference type="PROSITE" id="PS51186">
    <property type="entry name" value="GNAT"/>
    <property type="match status" value="1"/>
</dbReference>
<sequence length="189" mass="21637">MRLDMPCVETAHLLLRPVEEGDVCDMFAYYSDPLVMRYLSLHPHTDIEETLNSIRSYFLTWEKRGVPQAWVMVHKHDDKVIGNLDIHTIDADIGEIGYLMHPDYWNQGLMREAVSALVKAGFAHVGLRRMEAYVAVEHPASAAVLEHCGFVQEGILRKLALLSDGRYHDMVLMSILKEDILTESFRLDK</sequence>
<dbReference type="PANTHER" id="PTHR43792:SF8">
    <property type="entry name" value="[RIBOSOMAL PROTEIN US5]-ALANINE N-ACETYLTRANSFERASE"/>
    <property type="match status" value="1"/>
</dbReference>
<dbReference type="InterPro" id="IPR016181">
    <property type="entry name" value="Acyl_CoA_acyltransferase"/>
</dbReference>
<evidence type="ECO:0000313" key="5">
    <source>
        <dbReference type="EMBL" id="KGJ53417.1"/>
    </source>
</evidence>
<feature type="domain" description="N-acetyltransferase" evidence="4">
    <location>
        <begin position="13"/>
        <end position="178"/>
    </location>
</feature>
<dbReference type="GO" id="GO:0016747">
    <property type="term" value="F:acyltransferase activity, transferring groups other than amino-acyl groups"/>
    <property type="evidence" value="ECO:0007669"/>
    <property type="project" value="InterPro"/>
</dbReference>
<dbReference type="AlphaFoldDB" id="A0A099I882"/>
<evidence type="ECO:0000256" key="1">
    <source>
        <dbReference type="ARBA" id="ARBA00022679"/>
    </source>
</evidence>
<gene>
    <name evidence="5" type="ORF">CIAN88_09625</name>
</gene>
<name>A0A099I882_CLOIN</name>
<reference evidence="5 6" key="1">
    <citation type="submission" date="2014-08" db="EMBL/GenBank/DDBJ databases">
        <title>Clostridium innocuum, an unnegligible vancomycin-resistant pathogen causing extra-intestinal infections.</title>
        <authorList>
            <person name="Feng Y."/>
            <person name="Chiu C.-H."/>
        </authorList>
    </citation>
    <scope>NUCLEOTIDE SEQUENCE [LARGE SCALE GENOMIC DNA]</scope>
    <source>
        <strain evidence="5 6">AN88</strain>
    </source>
</reference>
<evidence type="ECO:0000313" key="6">
    <source>
        <dbReference type="Proteomes" id="UP000030008"/>
    </source>
</evidence>
<proteinExistence type="inferred from homology"/>
<dbReference type="EMBL" id="JQIF01000040">
    <property type="protein sequence ID" value="KGJ53417.1"/>
    <property type="molecule type" value="Genomic_DNA"/>
</dbReference>
<dbReference type="SUPFAM" id="SSF55729">
    <property type="entry name" value="Acyl-CoA N-acyltransferases (Nat)"/>
    <property type="match status" value="1"/>
</dbReference>
<accession>A0A099I882</accession>
<keyword evidence="1 5" id="KW-0808">Transferase</keyword>
<evidence type="ECO:0000256" key="3">
    <source>
        <dbReference type="ARBA" id="ARBA00038502"/>
    </source>
</evidence>
<dbReference type="Gene3D" id="3.40.630.30">
    <property type="match status" value="1"/>
</dbReference>
<dbReference type="InterPro" id="IPR000182">
    <property type="entry name" value="GNAT_dom"/>
</dbReference>
<dbReference type="Proteomes" id="UP000030008">
    <property type="component" value="Unassembled WGS sequence"/>
</dbReference>
<dbReference type="InterPro" id="IPR051531">
    <property type="entry name" value="N-acetyltransferase"/>
</dbReference>
<dbReference type="CDD" id="cd04301">
    <property type="entry name" value="NAT_SF"/>
    <property type="match status" value="1"/>
</dbReference>
<dbReference type="PANTHER" id="PTHR43792">
    <property type="entry name" value="GNAT FAMILY, PUTATIVE (AFU_ORTHOLOGUE AFUA_3G00765)-RELATED-RELATED"/>
    <property type="match status" value="1"/>
</dbReference>
<organism evidence="5 6">
    <name type="scientific">Clostridium innocuum</name>
    <dbReference type="NCBI Taxonomy" id="1522"/>
    <lineage>
        <taxon>Bacteria</taxon>
        <taxon>Bacillati</taxon>
        <taxon>Bacillota</taxon>
        <taxon>Clostridia</taxon>
        <taxon>Eubacteriales</taxon>
        <taxon>Clostridiaceae</taxon>
        <taxon>Clostridium</taxon>
    </lineage>
</organism>
<keyword evidence="2" id="KW-0012">Acyltransferase</keyword>
<comment type="similarity">
    <text evidence="3">Belongs to the acetyltransferase family. RimJ subfamily.</text>
</comment>